<name>A0A3S0ZSW1_ELYCH</name>
<dbReference type="Proteomes" id="UP000271974">
    <property type="component" value="Unassembled WGS sequence"/>
</dbReference>
<comment type="caution">
    <text evidence="2">The sequence shown here is derived from an EMBL/GenBank/DDBJ whole genome shotgun (WGS) entry which is preliminary data.</text>
</comment>
<accession>A0A3S0ZSW1</accession>
<dbReference type="AlphaFoldDB" id="A0A3S0ZSW1"/>
<gene>
    <name evidence="2" type="ORF">EGW08_017820</name>
</gene>
<dbReference type="OrthoDB" id="10615055at2759"/>
<protein>
    <submittedName>
        <fullName evidence="2">Uncharacterized protein</fullName>
    </submittedName>
</protein>
<organism evidence="2 3">
    <name type="scientific">Elysia chlorotica</name>
    <name type="common">Eastern emerald elysia</name>
    <name type="synonym">Sea slug</name>
    <dbReference type="NCBI Taxonomy" id="188477"/>
    <lineage>
        <taxon>Eukaryota</taxon>
        <taxon>Metazoa</taxon>
        <taxon>Spiralia</taxon>
        <taxon>Lophotrochozoa</taxon>
        <taxon>Mollusca</taxon>
        <taxon>Gastropoda</taxon>
        <taxon>Heterobranchia</taxon>
        <taxon>Euthyneura</taxon>
        <taxon>Panpulmonata</taxon>
        <taxon>Sacoglossa</taxon>
        <taxon>Placobranchoidea</taxon>
        <taxon>Plakobranchidae</taxon>
        <taxon>Elysia</taxon>
    </lineage>
</organism>
<evidence type="ECO:0000313" key="2">
    <source>
        <dbReference type="EMBL" id="RUS74426.1"/>
    </source>
</evidence>
<proteinExistence type="predicted"/>
<dbReference type="EMBL" id="RQTK01000832">
    <property type="protein sequence ID" value="RUS74426.1"/>
    <property type="molecule type" value="Genomic_DNA"/>
</dbReference>
<feature type="coiled-coil region" evidence="1">
    <location>
        <begin position="15"/>
        <end position="69"/>
    </location>
</feature>
<keyword evidence="1" id="KW-0175">Coiled coil</keyword>
<sequence>MEEQEASHAGSDGITEDILHELQEIKRKAERIRQKVLGEAANEEQPPDIDEMRDLLALLMEKQEKLENTFGVEKVHLKDNGDRVMVTIETNFGQFSTQVDKNSPSPVTYSGST</sequence>
<reference evidence="2 3" key="1">
    <citation type="submission" date="2019-01" db="EMBL/GenBank/DDBJ databases">
        <title>A draft genome assembly of the solar-powered sea slug Elysia chlorotica.</title>
        <authorList>
            <person name="Cai H."/>
            <person name="Li Q."/>
            <person name="Fang X."/>
            <person name="Li J."/>
            <person name="Curtis N.E."/>
            <person name="Altenburger A."/>
            <person name="Shibata T."/>
            <person name="Feng M."/>
            <person name="Maeda T."/>
            <person name="Schwartz J.A."/>
            <person name="Shigenobu S."/>
            <person name="Lundholm N."/>
            <person name="Nishiyama T."/>
            <person name="Yang H."/>
            <person name="Hasebe M."/>
            <person name="Li S."/>
            <person name="Pierce S.K."/>
            <person name="Wang J."/>
        </authorList>
    </citation>
    <scope>NUCLEOTIDE SEQUENCE [LARGE SCALE GENOMIC DNA]</scope>
    <source>
        <strain evidence="2">EC2010</strain>
        <tissue evidence="2">Whole organism of an adult</tissue>
    </source>
</reference>
<feature type="non-terminal residue" evidence="2">
    <location>
        <position position="113"/>
    </location>
</feature>
<keyword evidence="3" id="KW-1185">Reference proteome</keyword>
<evidence type="ECO:0000256" key="1">
    <source>
        <dbReference type="SAM" id="Coils"/>
    </source>
</evidence>
<evidence type="ECO:0000313" key="3">
    <source>
        <dbReference type="Proteomes" id="UP000271974"/>
    </source>
</evidence>